<name>A0ABT5VR84_9BACT</name>
<feature type="domain" description="Lcl C-terminal" evidence="1">
    <location>
        <begin position="85"/>
        <end position="223"/>
    </location>
</feature>
<dbReference type="PANTHER" id="PTHR35812">
    <property type="entry name" value="LIPOPROTEIN"/>
    <property type="match status" value="1"/>
</dbReference>
<dbReference type="PROSITE" id="PS51257">
    <property type="entry name" value="PROKAR_LIPOPROTEIN"/>
    <property type="match status" value="1"/>
</dbReference>
<reference evidence="2 3" key="1">
    <citation type="submission" date="2022-01" db="EMBL/GenBank/DDBJ databases">
        <title>Labilibaculum sp. nov, a marine bacterium isolated from Antarctica.</title>
        <authorList>
            <person name="Dai W."/>
        </authorList>
    </citation>
    <scope>NUCLEOTIDE SEQUENCE [LARGE SCALE GENOMIC DNA]</scope>
    <source>
        <strain evidence="2 3">DW002</strain>
    </source>
</reference>
<accession>A0ABT5VR84</accession>
<comment type="caution">
    <text evidence="2">The sequence shown here is derived from an EMBL/GenBank/DDBJ whole genome shotgun (WGS) entry which is preliminary data.</text>
</comment>
<organism evidence="2 3">
    <name type="scientific">Paralabilibaculum antarcticum</name>
    <dbReference type="NCBI Taxonomy" id="2912572"/>
    <lineage>
        <taxon>Bacteria</taxon>
        <taxon>Pseudomonadati</taxon>
        <taxon>Bacteroidota</taxon>
        <taxon>Bacteroidia</taxon>
        <taxon>Marinilabiliales</taxon>
        <taxon>Marinifilaceae</taxon>
        <taxon>Paralabilibaculum</taxon>
    </lineage>
</organism>
<dbReference type="RefSeq" id="WP_275108651.1">
    <property type="nucleotide sequence ID" value="NZ_JAKJSC010000001.1"/>
</dbReference>
<feature type="domain" description="Lcl C-terminal" evidence="1">
    <location>
        <begin position="240"/>
        <end position="353"/>
    </location>
</feature>
<evidence type="ECO:0000313" key="3">
    <source>
        <dbReference type="Proteomes" id="UP001528920"/>
    </source>
</evidence>
<dbReference type="InterPro" id="IPR011460">
    <property type="entry name" value="Lcl_C"/>
</dbReference>
<dbReference type="EMBL" id="JAKJSC010000001">
    <property type="protein sequence ID" value="MDE5417312.1"/>
    <property type="molecule type" value="Genomic_DNA"/>
</dbReference>
<gene>
    <name evidence="2" type="ORF">L3049_04760</name>
</gene>
<evidence type="ECO:0000313" key="2">
    <source>
        <dbReference type="EMBL" id="MDE5417312.1"/>
    </source>
</evidence>
<evidence type="ECO:0000259" key="1">
    <source>
        <dbReference type="Pfam" id="PF07603"/>
    </source>
</evidence>
<dbReference type="Pfam" id="PF07603">
    <property type="entry name" value="Lcl_C"/>
    <property type="match status" value="2"/>
</dbReference>
<dbReference type="PANTHER" id="PTHR35812:SF1">
    <property type="entry name" value="LIPOPROTEIN"/>
    <property type="match status" value="1"/>
</dbReference>
<keyword evidence="3" id="KW-1185">Reference proteome</keyword>
<sequence length="406" mass="44846">MRMMTLLLFLSLFISCGSDDNSPEENVIDESEVIPTNTYSIVDTGVKDFYSDEAMISEPSVNDDYYGQDATYKTNEPSYTDNSDGTITDNITGLMWEQDMGDKISFAAASTKAEASNLGGHNDWRVPSIKELYSLILFTGKVKGEVAINFFIDTDYFTQPLGDVSIGEREIDAQTWSSTQYVGRTMNADETVFGVNFVDGRIKGYPKYKAASGAANSMYFRMVRGNVEYGINNLVDNGDGTVSDLATGLMWQKADDGAGKDWAEALDYAENLELASKTDWRLPNAKELQSIVDYSRSPQTSNSPAIDPVFETTEIIDPDGNNGQYPFFWTGTTHLDGANPYASAAYIAFGEGQGEMNGTLMDVHGAGCQRSDPKSGDQNTYPQFWGPQGDVRYVYNFVRCVRNIDE</sequence>
<dbReference type="Proteomes" id="UP001528920">
    <property type="component" value="Unassembled WGS sequence"/>
</dbReference>
<proteinExistence type="predicted"/>
<protein>
    <submittedName>
        <fullName evidence="2">DUF1566 domain-containing protein</fullName>
    </submittedName>
</protein>